<dbReference type="InterPro" id="IPR022775">
    <property type="entry name" value="AP_mu_sigma_su"/>
</dbReference>
<dbReference type="Pfam" id="PF01217">
    <property type="entry name" value="Clat_adaptor_s"/>
    <property type="match status" value="1"/>
</dbReference>
<evidence type="ECO:0000256" key="6">
    <source>
        <dbReference type="PIRNR" id="PIRNR015588"/>
    </source>
</evidence>
<keyword evidence="3 6" id="KW-0813">Transport</keyword>
<dbReference type="EMBL" id="JAVEPI010000002">
    <property type="protein sequence ID" value="KAK1443301.1"/>
    <property type="molecule type" value="Genomic_DNA"/>
</dbReference>
<evidence type="ECO:0000259" key="7">
    <source>
        <dbReference type="Pfam" id="PF01217"/>
    </source>
</evidence>
<feature type="domain" description="AP complex mu/sigma subunit" evidence="7">
    <location>
        <begin position="1"/>
        <end position="135"/>
    </location>
</feature>
<keyword evidence="5 6" id="KW-0472">Membrane</keyword>
<reference evidence="8" key="1">
    <citation type="submission" date="2023-08" db="EMBL/GenBank/DDBJ databases">
        <title>Draft sequence of the Babesia gibsoni genome.</title>
        <authorList>
            <person name="Yamagishi J.Y."/>
            <person name="Xuan X.X."/>
        </authorList>
    </citation>
    <scope>NUCLEOTIDE SEQUENCE</scope>
    <source>
        <strain evidence="8">Azabu</strain>
    </source>
</reference>
<dbReference type="GO" id="GO:0006886">
    <property type="term" value="P:intracellular protein transport"/>
    <property type="evidence" value="ECO:0007669"/>
    <property type="project" value="UniProtKB-UniRule"/>
</dbReference>
<evidence type="ECO:0000256" key="3">
    <source>
        <dbReference type="ARBA" id="ARBA00022448"/>
    </source>
</evidence>
<evidence type="ECO:0000256" key="4">
    <source>
        <dbReference type="ARBA" id="ARBA00022927"/>
    </source>
</evidence>
<organism evidence="8 9">
    <name type="scientific">Babesia gibsoni</name>
    <dbReference type="NCBI Taxonomy" id="33632"/>
    <lineage>
        <taxon>Eukaryota</taxon>
        <taxon>Sar</taxon>
        <taxon>Alveolata</taxon>
        <taxon>Apicomplexa</taxon>
        <taxon>Aconoidasida</taxon>
        <taxon>Piroplasmida</taxon>
        <taxon>Babesiidae</taxon>
        <taxon>Babesia</taxon>
    </lineage>
</organism>
<dbReference type="GO" id="GO:0005737">
    <property type="term" value="C:cytoplasm"/>
    <property type="evidence" value="ECO:0007669"/>
    <property type="project" value="UniProtKB-ARBA"/>
</dbReference>
<proteinExistence type="inferred from homology"/>
<comment type="subcellular location">
    <subcellularLocation>
        <location evidence="1">Endomembrane system</location>
    </subcellularLocation>
</comment>
<sequence>MIKFILMVNKQGQTRFSRYYEDLGVAEKCVLEGEIMRKCICRDETQSSFLHMRQYKIIYRRSVNGATESENELALYELIHNLVETMDRYFGSVCELDIMFNLEKAHYIVNEMISNGRIIDANRTNVLHQILLAEKAPKNM</sequence>
<name>A0AAD8LQA2_BABGI</name>
<evidence type="ECO:0000313" key="8">
    <source>
        <dbReference type="EMBL" id="KAK1443301.1"/>
    </source>
</evidence>
<comment type="caution">
    <text evidence="8">The sequence shown here is derived from an EMBL/GenBank/DDBJ whole genome shotgun (WGS) entry which is preliminary data.</text>
</comment>
<evidence type="ECO:0000256" key="1">
    <source>
        <dbReference type="ARBA" id="ARBA00004308"/>
    </source>
</evidence>
<dbReference type="AlphaFoldDB" id="A0AAD8LQA2"/>
<gene>
    <name evidence="8" type="ORF">BgAZ_201770</name>
</gene>
<dbReference type="Proteomes" id="UP001230268">
    <property type="component" value="Unassembled WGS sequence"/>
</dbReference>
<comment type="similarity">
    <text evidence="2 6">Belongs to the adaptor complexes small subunit family.</text>
</comment>
<protein>
    <recommendedName>
        <fullName evidence="6">AP complex subunit sigma</fullName>
    </recommendedName>
</protein>
<dbReference type="PIRSF" id="PIRSF015588">
    <property type="entry name" value="AP_complex_sigma"/>
    <property type="match status" value="1"/>
</dbReference>
<evidence type="ECO:0000256" key="2">
    <source>
        <dbReference type="ARBA" id="ARBA00006972"/>
    </source>
</evidence>
<dbReference type="SUPFAM" id="SSF64356">
    <property type="entry name" value="SNARE-like"/>
    <property type="match status" value="1"/>
</dbReference>
<keyword evidence="4 6" id="KW-0653">Protein transport</keyword>
<evidence type="ECO:0000313" key="9">
    <source>
        <dbReference type="Proteomes" id="UP001230268"/>
    </source>
</evidence>
<dbReference type="PANTHER" id="PTHR11753">
    <property type="entry name" value="ADAPTOR COMPLEXES SMALL SUBUNIT FAMILY"/>
    <property type="match status" value="1"/>
</dbReference>
<dbReference type="GO" id="GO:0012505">
    <property type="term" value="C:endomembrane system"/>
    <property type="evidence" value="ECO:0007669"/>
    <property type="project" value="UniProtKB-SubCell"/>
</dbReference>
<dbReference type="InterPro" id="IPR016635">
    <property type="entry name" value="AP_complex_ssu"/>
</dbReference>
<accession>A0AAD8LQA2</accession>
<dbReference type="InterPro" id="IPR011012">
    <property type="entry name" value="Longin-like_dom_sf"/>
</dbReference>
<dbReference type="FunFam" id="3.30.450.60:FF:000010">
    <property type="entry name" value="AP complex subunit sigma"/>
    <property type="match status" value="1"/>
</dbReference>
<dbReference type="Gene3D" id="3.30.450.60">
    <property type="match status" value="1"/>
</dbReference>
<keyword evidence="9" id="KW-1185">Reference proteome</keyword>
<evidence type="ECO:0000256" key="5">
    <source>
        <dbReference type="ARBA" id="ARBA00023136"/>
    </source>
</evidence>